<sequence>MFIFSIFLGKAENPSPIWNNRHKKSEVGSPHRDHRGTGDEFWIKAGLAADYPARIVTAVTAHKVTLGTLTETPNFSICRYDPMFSRSSLASWRRCSQRCLCLSVCPSPPVFSHHK</sequence>
<reference evidence="1 2" key="1">
    <citation type="submission" date="2019-05" db="EMBL/GenBank/DDBJ databases">
        <title>Another draft genome of Portunus trituberculatus and its Hox gene families provides insights of decapod evolution.</title>
        <authorList>
            <person name="Jeong J.-H."/>
            <person name="Song I."/>
            <person name="Kim S."/>
            <person name="Choi T."/>
            <person name="Kim D."/>
            <person name="Ryu S."/>
            <person name="Kim W."/>
        </authorList>
    </citation>
    <scope>NUCLEOTIDE SEQUENCE [LARGE SCALE GENOMIC DNA]</scope>
    <source>
        <tissue evidence="1">Muscle</tissue>
    </source>
</reference>
<evidence type="ECO:0000313" key="1">
    <source>
        <dbReference type="EMBL" id="MPD03912.1"/>
    </source>
</evidence>
<evidence type="ECO:0000313" key="2">
    <source>
        <dbReference type="Proteomes" id="UP000324222"/>
    </source>
</evidence>
<organism evidence="1 2">
    <name type="scientific">Portunus trituberculatus</name>
    <name type="common">Swimming crab</name>
    <name type="synonym">Neptunus trituberculatus</name>
    <dbReference type="NCBI Taxonomy" id="210409"/>
    <lineage>
        <taxon>Eukaryota</taxon>
        <taxon>Metazoa</taxon>
        <taxon>Ecdysozoa</taxon>
        <taxon>Arthropoda</taxon>
        <taxon>Crustacea</taxon>
        <taxon>Multicrustacea</taxon>
        <taxon>Malacostraca</taxon>
        <taxon>Eumalacostraca</taxon>
        <taxon>Eucarida</taxon>
        <taxon>Decapoda</taxon>
        <taxon>Pleocyemata</taxon>
        <taxon>Brachyura</taxon>
        <taxon>Eubrachyura</taxon>
        <taxon>Portunoidea</taxon>
        <taxon>Portunidae</taxon>
        <taxon>Portuninae</taxon>
        <taxon>Portunus</taxon>
    </lineage>
</organism>
<dbReference type="EMBL" id="VSRR010138555">
    <property type="protein sequence ID" value="MPD03912.1"/>
    <property type="molecule type" value="Genomic_DNA"/>
</dbReference>
<keyword evidence="2" id="KW-1185">Reference proteome</keyword>
<name>A0A5B7K0M9_PORTR</name>
<accession>A0A5B7K0M9</accession>
<comment type="caution">
    <text evidence="1">The sequence shown here is derived from an EMBL/GenBank/DDBJ whole genome shotgun (WGS) entry which is preliminary data.</text>
</comment>
<dbReference type="AlphaFoldDB" id="A0A5B7K0M9"/>
<gene>
    <name evidence="1" type="ORF">E2C01_099570</name>
</gene>
<proteinExistence type="predicted"/>
<protein>
    <submittedName>
        <fullName evidence="1">Uncharacterized protein</fullName>
    </submittedName>
</protein>
<dbReference type="Proteomes" id="UP000324222">
    <property type="component" value="Unassembled WGS sequence"/>
</dbReference>